<dbReference type="AlphaFoldDB" id="U6N6G7"/>
<dbReference type="InterPro" id="IPR020590">
    <property type="entry name" value="Guanylate_kinase_CS"/>
</dbReference>
<sequence length="250" mass="27474">MGGSAQTSGAPKGAPCTQAAPQAIATSDACTQPGTSPTLPSPDSGTSEVSGVPSMEPRLLIIAGPSGVGKGTLVRRLRANWPNAFGFSVSHTTRQPRPGEQEGREYFFISREEIESLRDRGDLLEHAEFSGNVYATSVAEVQRIASLGQICLLEIDLVGVSIIRSRHFKGARFVFIEPPSLEELERRLRQRNTETPETLQRRLAHARDELQTATKMSWDLKLLNDSEEKAWMELRDAVSKWFDLPLGSET</sequence>
<evidence type="ECO:0000256" key="2">
    <source>
        <dbReference type="ARBA" id="ARBA00012961"/>
    </source>
</evidence>
<dbReference type="GO" id="GO:0004385">
    <property type="term" value="F:GMP kinase activity"/>
    <property type="evidence" value="ECO:0007669"/>
    <property type="project" value="UniProtKB-EC"/>
</dbReference>
<keyword evidence="5 9" id="KW-0418">Kinase</keyword>
<dbReference type="FunFam" id="3.30.63.10:FF:000002">
    <property type="entry name" value="Guanylate kinase 1"/>
    <property type="match status" value="1"/>
</dbReference>
<dbReference type="GeneID" id="25477196"/>
<feature type="compositionally biased region" description="Polar residues" evidence="7">
    <location>
        <begin position="24"/>
        <end position="49"/>
    </location>
</feature>
<evidence type="ECO:0000256" key="5">
    <source>
        <dbReference type="ARBA" id="ARBA00022777"/>
    </source>
</evidence>
<comment type="similarity">
    <text evidence="1">Belongs to the guanylate kinase family.</text>
</comment>
<protein>
    <recommendedName>
        <fullName evidence="2">guanylate kinase</fullName>
        <ecNumber evidence="2">2.7.4.8</ecNumber>
    </recommendedName>
</protein>
<dbReference type="SUPFAM" id="SSF52540">
    <property type="entry name" value="P-loop containing nucleoside triphosphate hydrolases"/>
    <property type="match status" value="1"/>
</dbReference>
<dbReference type="Gene3D" id="3.40.50.300">
    <property type="entry name" value="P-loop containing nucleotide triphosphate hydrolases"/>
    <property type="match status" value="1"/>
</dbReference>
<evidence type="ECO:0000256" key="7">
    <source>
        <dbReference type="SAM" id="MobiDB-lite"/>
    </source>
</evidence>
<dbReference type="InterPro" id="IPR017665">
    <property type="entry name" value="Guanylate_kinase"/>
</dbReference>
<reference evidence="9" key="1">
    <citation type="submission" date="2013-10" db="EMBL/GenBank/DDBJ databases">
        <title>Genomic analysis of the causative agents of coccidiosis in chickens.</title>
        <authorList>
            <person name="Reid A.J."/>
            <person name="Blake D."/>
            <person name="Billington K."/>
            <person name="Browne H."/>
            <person name="Dunn M."/>
            <person name="Hung S."/>
            <person name="Kawahara F."/>
            <person name="Miranda-Saavedra D."/>
            <person name="Mourier T."/>
            <person name="Nagra H."/>
            <person name="Otto T.D."/>
            <person name="Rawlings N."/>
            <person name="Sanchez A."/>
            <person name="Sanders M."/>
            <person name="Subramaniam C."/>
            <person name="Tay Y."/>
            <person name="Dear P."/>
            <person name="Doerig C."/>
            <person name="Gruber A."/>
            <person name="Parkinson J."/>
            <person name="Shirley M."/>
            <person name="Wan K.L."/>
            <person name="Berriman M."/>
            <person name="Tomley F."/>
            <person name="Pain A."/>
        </authorList>
    </citation>
    <scope>NUCLEOTIDE SEQUENCE [LARGE SCALE GENOMIC DNA]</scope>
    <source>
        <strain evidence="9">Houghton</strain>
    </source>
</reference>
<dbReference type="PROSITE" id="PS50052">
    <property type="entry name" value="GUANYLATE_KINASE_2"/>
    <property type="match status" value="1"/>
</dbReference>
<dbReference type="PROSITE" id="PS00856">
    <property type="entry name" value="GUANYLATE_KINASE_1"/>
    <property type="match status" value="1"/>
</dbReference>
<evidence type="ECO:0000313" key="10">
    <source>
        <dbReference type="Proteomes" id="UP000030754"/>
    </source>
</evidence>
<dbReference type="InterPro" id="IPR027417">
    <property type="entry name" value="P-loop_NTPase"/>
</dbReference>
<dbReference type="Pfam" id="PF00625">
    <property type="entry name" value="Guanylate_kin"/>
    <property type="match status" value="1"/>
</dbReference>
<dbReference type="Proteomes" id="UP000030754">
    <property type="component" value="Unassembled WGS sequence"/>
</dbReference>
<keyword evidence="6" id="KW-0067">ATP-binding</keyword>
<dbReference type="EMBL" id="HG725744">
    <property type="protein sequence ID" value="CDJ69501.1"/>
    <property type="molecule type" value="Genomic_DNA"/>
</dbReference>
<organism evidence="9 10">
    <name type="scientific">Eimeria necatrix</name>
    <dbReference type="NCBI Taxonomy" id="51315"/>
    <lineage>
        <taxon>Eukaryota</taxon>
        <taxon>Sar</taxon>
        <taxon>Alveolata</taxon>
        <taxon>Apicomplexa</taxon>
        <taxon>Conoidasida</taxon>
        <taxon>Coccidia</taxon>
        <taxon>Eucoccidiorida</taxon>
        <taxon>Eimeriorina</taxon>
        <taxon>Eimeriidae</taxon>
        <taxon>Eimeria</taxon>
    </lineage>
</organism>
<dbReference type="InterPro" id="IPR008145">
    <property type="entry name" value="GK/Ca_channel_bsu"/>
</dbReference>
<dbReference type="InterPro" id="IPR008144">
    <property type="entry name" value="Guanylate_kin-like_dom"/>
</dbReference>
<dbReference type="OrthoDB" id="354235at2759"/>
<keyword evidence="4" id="KW-0547">Nucleotide-binding</keyword>
<feature type="region of interest" description="Disordered" evidence="7">
    <location>
        <begin position="1"/>
        <end position="52"/>
    </location>
</feature>
<dbReference type="PANTHER" id="PTHR23117:SF13">
    <property type="entry name" value="GUANYLATE KINASE"/>
    <property type="match status" value="1"/>
</dbReference>
<keyword evidence="3" id="KW-0808">Transferase</keyword>
<dbReference type="RefSeq" id="XP_013437967.1">
    <property type="nucleotide sequence ID" value="XM_013582513.1"/>
</dbReference>
<reference evidence="9" key="2">
    <citation type="submission" date="2013-10" db="EMBL/GenBank/DDBJ databases">
        <authorList>
            <person name="Aslett M."/>
        </authorList>
    </citation>
    <scope>NUCLEOTIDE SEQUENCE [LARGE SCALE GENOMIC DNA]</scope>
    <source>
        <strain evidence="9">Houghton</strain>
    </source>
</reference>
<evidence type="ECO:0000313" key="9">
    <source>
        <dbReference type="EMBL" id="CDJ69501.1"/>
    </source>
</evidence>
<dbReference type="EC" id="2.7.4.8" evidence="2"/>
<dbReference type="GO" id="GO:0005524">
    <property type="term" value="F:ATP binding"/>
    <property type="evidence" value="ECO:0007669"/>
    <property type="project" value="UniProtKB-KW"/>
</dbReference>
<keyword evidence="10" id="KW-1185">Reference proteome</keyword>
<dbReference type="VEuPathDB" id="ToxoDB:ENH_00070640"/>
<evidence type="ECO:0000256" key="6">
    <source>
        <dbReference type="ARBA" id="ARBA00022840"/>
    </source>
</evidence>
<accession>U6N6G7</accession>
<dbReference type="NCBIfam" id="TIGR03263">
    <property type="entry name" value="guanyl_kin"/>
    <property type="match status" value="1"/>
</dbReference>
<proteinExistence type="inferred from homology"/>
<gene>
    <name evidence="9" type="ORF">ENH_00070640</name>
</gene>
<evidence type="ECO:0000256" key="3">
    <source>
        <dbReference type="ARBA" id="ARBA00022679"/>
    </source>
</evidence>
<dbReference type="CDD" id="cd00071">
    <property type="entry name" value="GMPK"/>
    <property type="match status" value="1"/>
</dbReference>
<dbReference type="SMART" id="SM00072">
    <property type="entry name" value="GuKc"/>
    <property type="match status" value="1"/>
</dbReference>
<evidence type="ECO:0000256" key="4">
    <source>
        <dbReference type="ARBA" id="ARBA00022741"/>
    </source>
</evidence>
<feature type="domain" description="Guanylate kinase-like" evidence="8">
    <location>
        <begin position="57"/>
        <end position="239"/>
    </location>
</feature>
<evidence type="ECO:0000259" key="8">
    <source>
        <dbReference type="PROSITE" id="PS50052"/>
    </source>
</evidence>
<dbReference type="GO" id="GO:0005829">
    <property type="term" value="C:cytosol"/>
    <property type="evidence" value="ECO:0007669"/>
    <property type="project" value="TreeGrafter"/>
</dbReference>
<dbReference type="PANTHER" id="PTHR23117">
    <property type="entry name" value="GUANYLATE KINASE-RELATED"/>
    <property type="match status" value="1"/>
</dbReference>
<name>U6N6G7_9EIME</name>
<evidence type="ECO:0000256" key="1">
    <source>
        <dbReference type="ARBA" id="ARBA00005790"/>
    </source>
</evidence>